<dbReference type="VEuPathDB" id="VectorBase:PPAPM1_000544"/>
<sequence length="151" mass="17410">MLKEKGKDKENKKRGAKESDIIIGDVVLMKNVLPGNKLTITFGRNRFIVTGKAGASVTVKDIKCRKIFCRNSAHLKKVYEPEDAQSGKEADEGQQDMRDQEVTQYNDDMLCEQDYDQETEDNIEATDRMNTQTRNKRTVREPEKFKDFVRS</sequence>
<accession>A0A1B0D077</accession>
<organism evidence="2 3">
    <name type="scientific">Phlebotomus papatasi</name>
    <name type="common">Sandfly</name>
    <dbReference type="NCBI Taxonomy" id="29031"/>
    <lineage>
        <taxon>Eukaryota</taxon>
        <taxon>Metazoa</taxon>
        <taxon>Ecdysozoa</taxon>
        <taxon>Arthropoda</taxon>
        <taxon>Hexapoda</taxon>
        <taxon>Insecta</taxon>
        <taxon>Pterygota</taxon>
        <taxon>Neoptera</taxon>
        <taxon>Endopterygota</taxon>
        <taxon>Diptera</taxon>
        <taxon>Nematocera</taxon>
        <taxon>Psychodoidea</taxon>
        <taxon>Psychodidae</taxon>
        <taxon>Phlebotomus</taxon>
        <taxon>Phlebotomus</taxon>
    </lineage>
</organism>
<dbReference type="AlphaFoldDB" id="A0A1B0D077"/>
<dbReference type="VEuPathDB" id="VectorBase:PPAI000749"/>
<evidence type="ECO:0000256" key="1">
    <source>
        <dbReference type="SAM" id="MobiDB-lite"/>
    </source>
</evidence>
<feature type="compositionally biased region" description="Basic and acidic residues" evidence="1">
    <location>
        <begin position="138"/>
        <end position="151"/>
    </location>
</feature>
<name>A0A1B0D077_PHLPP</name>
<reference evidence="2" key="1">
    <citation type="submission" date="2022-08" db="UniProtKB">
        <authorList>
            <consortium name="EnsemblMetazoa"/>
        </authorList>
    </citation>
    <scope>IDENTIFICATION</scope>
    <source>
        <strain evidence="2">Israel</strain>
    </source>
</reference>
<dbReference type="EMBL" id="AJVK01021304">
    <property type="status" value="NOT_ANNOTATED_CDS"/>
    <property type="molecule type" value="Genomic_DNA"/>
</dbReference>
<evidence type="ECO:0000313" key="3">
    <source>
        <dbReference type="Proteomes" id="UP000092462"/>
    </source>
</evidence>
<dbReference type="EnsemblMetazoa" id="PPAI000749-RA">
    <property type="protein sequence ID" value="PPAI000749-PA"/>
    <property type="gene ID" value="PPAI000749"/>
</dbReference>
<keyword evidence="3" id="KW-1185">Reference proteome</keyword>
<proteinExistence type="predicted"/>
<protein>
    <submittedName>
        <fullName evidence="2">Uncharacterized protein</fullName>
    </submittedName>
</protein>
<dbReference type="Proteomes" id="UP000092462">
    <property type="component" value="Unassembled WGS sequence"/>
</dbReference>
<evidence type="ECO:0000313" key="2">
    <source>
        <dbReference type="EnsemblMetazoa" id="PPAI000749-PA"/>
    </source>
</evidence>
<feature type="region of interest" description="Disordered" evidence="1">
    <location>
        <begin position="125"/>
        <end position="151"/>
    </location>
</feature>
<feature type="region of interest" description="Disordered" evidence="1">
    <location>
        <begin position="79"/>
        <end position="101"/>
    </location>
</feature>